<reference evidence="1" key="2">
    <citation type="submission" date="2023-06" db="EMBL/GenBank/DDBJ databases">
        <authorList>
            <person name="Ma L."/>
            <person name="Liu K.-W."/>
            <person name="Li Z."/>
            <person name="Hsiao Y.-Y."/>
            <person name="Qi Y."/>
            <person name="Fu T."/>
            <person name="Tang G."/>
            <person name="Zhang D."/>
            <person name="Sun W.-H."/>
            <person name="Liu D.-K."/>
            <person name="Li Y."/>
            <person name="Chen G.-Z."/>
            <person name="Liu X.-D."/>
            <person name="Liao X.-Y."/>
            <person name="Jiang Y.-T."/>
            <person name="Yu X."/>
            <person name="Hao Y."/>
            <person name="Huang J."/>
            <person name="Zhao X.-W."/>
            <person name="Ke S."/>
            <person name="Chen Y.-Y."/>
            <person name="Wu W.-L."/>
            <person name="Hsu J.-L."/>
            <person name="Lin Y.-F."/>
            <person name="Huang M.-D."/>
            <person name="Li C.-Y."/>
            <person name="Huang L."/>
            <person name="Wang Z.-W."/>
            <person name="Zhao X."/>
            <person name="Zhong W.-Y."/>
            <person name="Peng D.-H."/>
            <person name="Ahmad S."/>
            <person name="Lan S."/>
            <person name="Zhang J.-S."/>
            <person name="Tsai W.-C."/>
            <person name="Van De Peer Y."/>
            <person name="Liu Z.-J."/>
        </authorList>
    </citation>
    <scope>NUCLEOTIDE SEQUENCE</scope>
    <source>
        <strain evidence="1">SCP</strain>
        <tissue evidence="1">Leaves</tissue>
    </source>
</reference>
<name>A0AAV9BBK0_ACOGR</name>
<evidence type="ECO:0000313" key="2">
    <source>
        <dbReference type="Proteomes" id="UP001179952"/>
    </source>
</evidence>
<dbReference type="EMBL" id="JAUJYN010000004">
    <property type="protein sequence ID" value="KAK1274108.1"/>
    <property type="molecule type" value="Genomic_DNA"/>
</dbReference>
<reference evidence="1" key="1">
    <citation type="journal article" date="2023" name="Nat. Commun.">
        <title>Diploid and tetraploid genomes of Acorus and the evolution of monocots.</title>
        <authorList>
            <person name="Ma L."/>
            <person name="Liu K.W."/>
            <person name="Li Z."/>
            <person name="Hsiao Y.Y."/>
            <person name="Qi Y."/>
            <person name="Fu T."/>
            <person name="Tang G.D."/>
            <person name="Zhang D."/>
            <person name="Sun W.H."/>
            <person name="Liu D.K."/>
            <person name="Li Y."/>
            <person name="Chen G.Z."/>
            <person name="Liu X.D."/>
            <person name="Liao X.Y."/>
            <person name="Jiang Y.T."/>
            <person name="Yu X."/>
            <person name="Hao Y."/>
            <person name="Huang J."/>
            <person name="Zhao X.W."/>
            <person name="Ke S."/>
            <person name="Chen Y.Y."/>
            <person name="Wu W.L."/>
            <person name="Hsu J.L."/>
            <person name="Lin Y.F."/>
            <person name="Huang M.D."/>
            <person name="Li C.Y."/>
            <person name="Huang L."/>
            <person name="Wang Z.W."/>
            <person name="Zhao X."/>
            <person name="Zhong W.Y."/>
            <person name="Peng D.H."/>
            <person name="Ahmad S."/>
            <person name="Lan S."/>
            <person name="Zhang J.S."/>
            <person name="Tsai W.C."/>
            <person name="Van de Peer Y."/>
            <person name="Liu Z.J."/>
        </authorList>
    </citation>
    <scope>NUCLEOTIDE SEQUENCE</scope>
    <source>
        <strain evidence="1">SCP</strain>
    </source>
</reference>
<proteinExistence type="predicted"/>
<evidence type="ECO:0000313" key="1">
    <source>
        <dbReference type="EMBL" id="KAK1274108.1"/>
    </source>
</evidence>
<accession>A0AAV9BBK0</accession>
<dbReference type="AlphaFoldDB" id="A0AAV9BBK0"/>
<keyword evidence="2" id="KW-1185">Reference proteome</keyword>
<dbReference type="Proteomes" id="UP001179952">
    <property type="component" value="Unassembled WGS sequence"/>
</dbReference>
<protein>
    <submittedName>
        <fullName evidence="1">Uncharacterized protein</fullName>
    </submittedName>
</protein>
<organism evidence="1 2">
    <name type="scientific">Acorus gramineus</name>
    <name type="common">Dwarf sweet flag</name>
    <dbReference type="NCBI Taxonomy" id="55184"/>
    <lineage>
        <taxon>Eukaryota</taxon>
        <taxon>Viridiplantae</taxon>
        <taxon>Streptophyta</taxon>
        <taxon>Embryophyta</taxon>
        <taxon>Tracheophyta</taxon>
        <taxon>Spermatophyta</taxon>
        <taxon>Magnoliopsida</taxon>
        <taxon>Liliopsida</taxon>
        <taxon>Acoraceae</taxon>
        <taxon>Acorus</taxon>
    </lineage>
</organism>
<sequence length="51" mass="5711">MKFSSKGEEGKTMVSDRPMWRMADKLAIYSVEELGFGKVDAGGKDIWGQNK</sequence>
<gene>
    <name evidence="1" type="ORF">QJS04_geneDACA010732</name>
</gene>
<comment type="caution">
    <text evidence="1">The sequence shown here is derived from an EMBL/GenBank/DDBJ whole genome shotgun (WGS) entry which is preliminary data.</text>
</comment>